<accession>V6JGW0</accession>
<evidence type="ECO:0000313" key="2">
    <source>
        <dbReference type="Proteomes" id="UP000017984"/>
    </source>
</evidence>
<evidence type="ECO:0008006" key="3">
    <source>
        <dbReference type="Google" id="ProtNLM"/>
    </source>
</evidence>
<sequence>MPAGAGHGEARFAQRADVAADGPDGHVEAFGEIGTGARTSAQFRWAPANPLPCIPEAEAKSTLAWCYIAAFGPVTADDLKWWTGRTVTDTRKALFDRNGDIGPTIWWNGRVIGTWAQHADGHINHHLLTDPGSRARAAVETEIERTLAFLDGTGVTPCYRTPLERRLAT</sequence>
<gene>
    <name evidence="1" type="ORF">M878_43265</name>
</gene>
<dbReference type="PANTHER" id="PTHR38479:SF2">
    <property type="entry name" value="WINGED HELIX DNA-BINDING DOMAIN-CONTAINING PROTEIN"/>
    <property type="match status" value="1"/>
</dbReference>
<proteinExistence type="predicted"/>
<dbReference type="InterPro" id="IPR009351">
    <property type="entry name" value="AlkZ-like"/>
</dbReference>
<organism evidence="1 2">
    <name type="scientific">Streptomyces roseochromogenus subsp. oscitans DS 12.976</name>
    <dbReference type="NCBI Taxonomy" id="1352936"/>
    <lineage>
        <taxon>Bacteria</taxon>
        <taxon>Bacillati</taxon>
        <taxon>Actinomycetota</taxon>
        <taxon>Actinomycetes</taxon>
        <taxon>Kitasatosporales</taxon>
        <taxon>Streptomycetaceae</taxon>
        <taxon>Streptomyces</taxon>
    </lineage>
</organism>
<dbReference type="RefSeq" id="WP_023553467.1">
    <property type="nucleotide sequence ID" value="NZ_CM002285.1"/>
</dbReference>
<dbReference type="Proteomes" id="UP000017984">
    <property type="component" value="Chromosome"/>
</dbReference>
<dbReference type="STRING" id="1352936.M878_43265"/>
<reference evidence="1 2" key="1">
    <citation type="journal article" date="2014" name="Genome Announc.">
        <title>Draft Genome Sequence of Streptomyces roseochromogenes subsp. oscitans DS 12.976, Producer of the Aminocoumarin Antibiotic Clorobiocin.</title>
        <authorList>
            <person name="Ruckert C."/>
            <person name="Kalinowski J."/>
            <person name="Heide L."/>
            <person name="Apel A.K."/>
        </authorList>
    </citation>
    <scope>NUCLEOTIDE SEQUENCE [LARGE SCALE GENOMIC DNA]</scope>
    <source>
        <strain evidence="1 2">DS 12.976</strain>
    </source>
</reference>
<name>V6JGW0_STRRC</name>
<keyword evidence="2" id="KW-1185">Reference proteome</keyword>
<evidence type="ECO:0000313" key="1">
    <source>
        <dbReference type="EMBL" id="EST19090.1"/>
    </source>
</evidence>
<comment type="caution">
    <text evidence="1">The sequence shown here is derived from an EMBL/GenBank/DDBJ whole genome shotgun (WGS) entry which is preliminary data.</text>
</comment>
<protein>
    <recommendedName>
        <fullName evidence="3">Winged helix DNA-binding domain-containing protein</fullName>
    </recommendedName>
</protein>
<dbReference type="AlphaFoldDB" id="V6JGW0"/>
<dbReference type="HOGENOM" id="CLU_1577661_0_0_11"/>
<dbReference type="PANTHER" id="PTHR38479">
    <property type="entry name" value="LMO0824 PROTEIN"/>
    <property type="match status" value="1"/>
</dbReference>
<dbReference type="PATRIC" id="fig|1352936.5.peg.8960"/>
<dbReference type="EMBL" id="AWQX01000385">
    <property type="protein sequence ID" value="EST19090.1"/>
    <property type="molecule type" value="Genomic_DNA"/>
</dbReference>
<dbReference type="Pfam" id="PF06224">
    <property type="entry name" value="AlkZ-like"/>
    <property type="match status" value="1"/>
</dbReference>